<keyword evidence="2" id="KW-1185">Reference proteome</keyword>
<name>A0A9N8WCZ0_9GLOM</name>
<dbReference type="Proteomes" id="UP000789405">
    <property type="component" value="Unassembled WGS sequence"/>
</dbReference>
<gene>
    <name evidence="1" type="ORF">DERYTH_LOCUS1834</name>
</gene>
<dbReference type="EMBL" id="CAJVPY010000544">
    <property type="protein sequence ID" value="CAG8479151.1"/>
    <property type="molecule type" value="Genomic_DNA"/>
</dbReference>
<evidence type="ECO:0000313" key="2">
    <source>
        <dbReference type="Proteomes" id="UP000789405"/>
    </source>
</evidence>
<comment type="caution">
    <text evidence="1">The sequence shown here is derived from an EMBL/GenBank/DDBJ whole genome shotgun (WGS) entry which is preliminary data.</text>
</comment>
<accession>A0A9N8WCZ0</accession>
<reference evidence="1" key="1">
    <citation type="submission" date="2021-06" db="EMBL/GenBank/DDBJ databases">
        <authorList>
            <person name="Kallberg Y."/>
            <person name="Tangrot J."/>
            <person name="Rosling A."/>
        </authorList>
    </citation>
    <scope>NUCLEOTIDE SEQUENCE</scope>
    <source>
        <strain evidence="1">MA453B</strain>
    </source>
</reference>
<dbReference type="OrthoDB" id="10609354at2759"/>
<sequence>MTGKIIPYKNIPGYNLLLPPEERTIKSYVDYVLRPEYEKPETQELQVEDLLKIVEDDVETVYAKYHDGVKTVWFPMINFVHHYNVLNSIKNELYTLGITMPLCKFSREIDEITAELINIFKKEYSHPEGIFTRRLGTVQMVDKSNKHYFIKLDVSVLEKEKEHDHFQASIFHFK</sequence>
<organism evidence="1 2">
    <name type="scientific">Dentiscutata erythropus</name>
    <dbReference type="NCBI Taxonomy" id="1348616"/>
    <lineage>
        <taxon>Eukaryota</taxon>
        <taxon>Fungi</taxon>
        <taxon>Fungi incertae sedis</taxon>
        <taxon>Mucoromycota</taxon>
        <taxon>Glomeromycotina</taxon>
        <taxon>Glomeromycetes</taxon>
        <taxon>Diversisporales</taxon>
        <taxon>Gigasporaceae</taxon>
        <taxon>Dentiscutata</taxon>
    </lineage>
</organism>
<evidence type="ECO:0000313" key="1">
    <source>
        <dbReference type="EMBL" id="CAG8479151.1"/>
    </source>
</evidence>
<protein>
    <submittedName>
        <fullName evidence="1">7082_t:CDS:1</fullName>
    </submittedName>
</protein>
<dbReference type="AlphaFoldDB" id="A0A9N8WCZ0"/>
<proteinExistence type="predicted"/>